<proteinExistence type="predicted"/>
<dbReference type="PROSITE" id="PS51296">
    <property type="entry name" value="RIESKE"/>
    <property type="match status" value="1"/>
</dbReference>
<evidence type="ECO:0000256" key="1">
    <source>
        <dbReference type="ARBA" id="ARBA00001962"/>
    </source>
</evidence>
<evidence type="ECO:0000256" key="6">
    <source>
        <dbReference type="ARBA" id="ARBA00023014"/>
    </source>
</evidence>
<dbReference type="PANTHER" id="PTHR43756:SF5">
    <property type="entry name" value="CHOLINE MONOOXYGENASE, CHLOROPLASTIC"/>
    <property type="match status" value="1"/>
</dbReference>
<dbReference type="GO" id="GO:0005506">
    <property type="term" value="F:iron ion binding"/>
    <property type="evidence" value="ECO:0007669"/>
    <property type="project" value="InterPro"/>
</dbReference>
<dbReference type="Pfam" id="PF00355">
    <property type="entry name" value="Rieske"/>
    <property type="match status" value="1"/>
</dbReference>
<dbReference type="InterPro" id="IPR001663">
    <property type="entry name" value="Rng_hydr_dOase-A"/>
</dbReference>
<dbReference type="Pfam" id="PF00848">
    <property type="entry name" value="Ring_hydroxyl_A"/>
    <property type="match status" value="1"/>
</dbReference>
<dbReference type="InterPro" id="IPR036922">
    <property type="entry name" value="Rieske_2Fe-2S_sf"/>
</dbReference>
<keyword evidence="6" id="KW-0411">Iron-sulfur</keyword>
<dbReference type="PRINTS" id="PR00090">
    <property type="entry name" value="RNGDIOXGNASE"/>
</dbReference>
<dbReference type="AlphaFoldDB" id="A0A382F7X6"/>
<evidence type="ECO:0000313" key="8">
    <source>
        <dbReference type="EMBL" id="SVB58795.1"/>
    </source>
</evidence>
<keyword evidence="5" id="KW-0408">Iron</keyword>
<gene>
    <name evidence="8" type="ORF">METZ01_LOCUS211649</name>
</gene>
<evidence type="ECO:0000256" key="5">
    <source>
        <dbReference type="ARBA" id="ARBA00023004"/>
    </source>
</evidence>
<evidence type="ECO:0000256" key="3">
    <source>
        <dbReference type="ARBA" id="ARBA00022723"/>
    </source>
</evidence>
<keyword evidence="2" id="KW-0001">2Fe-2S</keyword>
<evidence type="ECO:0000256" key="4">
    <source>
        <dbReference type="ARBA" id="ARBA00023002"/>
    </source>
</evidence>
<organism evidence="8">
    <name type="scientific">marine metagenome</name>
    <dbReference type="NCBI Taxonomy" id="408172"/>
    <lineage>
        <taxon>unclassified sequences</taxon>
        <taxon>metagenomes</taxon>
        <taxon>ecological metagenomes</taxon>
    </lineage>
</organism>
<keyword evidence="3" id="KW-0479">Metal-binding</keyword>
<dbReference type="GO" id="GO:0016491">
    <property type="term" value="F:oxidoreductase activity"/>
    <property type="evidence" value="ECO:0007669"/>
    <property type="project" value="UniProtKB-KW"/>
</dbReference>
<dbReference type="SUPFAM" id="SSF55961">
    <property type="entry name" value="Bet v1-like"/>
    <property type="match status" value="1"/>
</dbReference>
<protein>
    <recommendedName>
        <fullName evidence="7">Rieske domain-containing protein</fullName>
    </recommendedName>
</protein>
<evidence type="ECO:0000256" key="2">
    <source>
        <dbReference type="ARBA" id="ARBA00022714"/>
    </source>
</evidence>
<dbReference type="InterPro" id="IPR017941">
    <property type="entry name" value="Rieske_2Fe-2S"/>
</dbReference>
<evidence type="ECO:0000259" key="7">
    <source>
        <dbReference type="PROSITE" id="PS51296"/>
    </source>
</evidence>
<name>A0A382F7X6_9ZZZZ</name>
<dbReference type="CDD" id="cd03469">
    <property type="entry name" value="Rieske_RO_Alpha_N"/>
    <property type="match status" value="1"/>
</dbReference>
<comment type="cofactor">
    <cofactor evidence="1">
        <name>Fe cation</name>
        <dbReference type="ChEBI" id="CHEBI:24875"/>
    </cofactor>
</comment>
<dbReference type="GO" id="GO:0051537">
    <property type="term" value="F:2 iron, 2 sulfur cluster binding"/>
    <property type="evidence" value="ECO:0007669"/>
    <property type="project" value="UniProtKB-KW"/>
</dbReference>
<reference evidence="8" key="1">
    <citation type="submission" date="2018-05" db="EMBL/GenBank/DDBJ databases">
        <authorList>
            <person name="Lanie J.A."/>
            <person name="Ng W.-L."/>
            <person name="Kazmierczak K.M."/>
            <person name="Andrzejewski T.M."/>
            <person name="Davidsen T.M."/>
            <person name="Wayne K.J."/>
            <person name="Tettelin H."/>
            <person name="Glass J.I."/>
            <person name="Rusch D."/>
            <person name="Podicherti R."/>
            <person name="Tsui H.-C.T."/>
            <person name="Winkler M.E."/>
        </authorList>
    </citation>
    <scope>NUCLEOTIDE SEQUENCE</scope>
</reference>
<sequence length="412" mass="47375">MEHALQVEILKELMSQLDEDRNVDAGVQYKMPTSSYVCPEQAKREQEEFFQNHPQLIGLSSDLPEHGSFFTMDDFGTPLLATRDTEGTFHAFLNACRHRSVRVASEERGKKSVFMCPFHNWSYANTGDLVSIPNEEHFGVIDKSCRGLLELPTVERHGMLWVHPRVDGHLDVREVLGAELDDELGSFVMDQHQFLGTKTIDMQLNWKFANDTFGETYHFGKLHKDTLGQLYYGNNLHFELFGRHHRFVTANRGIDVMREMPEEDWRIEHGTFVLYHLFPNIQLLTSNGATTLIRIYPHADGANRSVTQVSFYFQQALIDAGKDRDSEFDSSKVYDPNAQQERVANLESNLEVFHSTIEMEDYVMGEMQQKAALNGQMKEIIFGRNEPALHHFHSNYREALGQPPLEVYDQAS</sequence>
<feature type="domain" description="Rieske" evidence="7">
    <location>
        <begin position="54"/>
        <end position="162"/>
    </location>
</feature>
<dbReference type="EMBL" id="UINC01048358">
    <property type="protein sequence ID" value="SVB58795.1"/>
    <property type="molecule type" value="Genomic_DNA"/>
</dbReference>
<dbReference type="SUPFAM" id="SSF50022">
    <property type="entry name" value="ISP domain"/>
    <property type="match status" value="1"/>
</dbReference>
<dbReference type="Gene3D" id="3.90.380.10">
    <property type="entry name" value="Naphthalene 1,2-dioxygenase Alpha Subunit, Chain A, domain 1"/>
    <property type="match status" value="1"/>
</dbReference>
<keyword evidence="4" id="KW-0560">Oxidoreductase</keyword>
<dbReference type="InterPro" id="IPR015879">
    <property type="entry name" value="Ring_hydroxy_dOase_asu_C_dom"/>
</dbReference>
<accession>A0A382F7X6</accession>
<dbReference type="PANTHER" id="PTHR43756">
    <property type="entry name" value="CHOLINE MONOOXYGENASE, CHLOROPLASTIC"/>
    <property type="match status" value="1"/>
</dbReference>
<dbReference type="Gene3D" id="2.102.10.10">
    <property type="entry name" value="Rieske [2Fe-2S] iron-sulphur domain"/>
    <property type="match status" value="1"/>
</dbReference>